<dbReference type="RefSeq" id="WP_246380551.1">
    <property type="nucleotide sequence ID" value="NZ_JACCHK010000001.1"/>
</dbReference>
<dbReference type="AlphaFoldDB" id="A0A7Y9WXX7"/>
<dbReference type="PANTHER" id="PTHR35525:SF3">
    <property type="entry name" value="BLL6575 PROTEIN"/>
    <property type="match status" value="1"/>
</dbReference>
<dbReference type="SUPFAM" id="SSF160904">
    <property type="entry name" value="Jann2411-like"/>
    <property type="match status" value="1"/>
</dbReference>
<organism evidence="2 3">
    <name type="scientific">Micromonospora jinlongensis</name>
    <dbReference type="NCBI Taxonomy" id="1287877"/>
    <lineage>
        <taxon>Bacteria</taxon>
        <taxon>Bacillati</taxon>
        <taxon>Actinomycetota</taxon>
        <taxon>Actinomycetes</taxon>
        <taxon>Micromonosporales</taxon>
        <taxon>Micromonosporaceae</taxon>
        <taxon>Micromonospora</taxon>
    </lineage>
</organism>
<dbReference type="Gene3D" id="1.10.3300.10">
    <property type="entry name" value="Jann2411-like domain"/>
    <property type="match status" value="1"/>
</dbReference>
<reference evidence="2 3" key="1">
    <citation type="submission" date="2020-07" db="EMBL/GenBank/DDBJ databases">
        <title>Sequencing the genomes of 1000 actinobacteria strains.</title>
        <authorList>
            <person name="Klenk H.-P."/>
        </authorList>
    </citation>
    <scope>NUCLEOTIDE SEQUENCE [LARGE SCALE GENOMIC DNA]</scope>
    <source>
        <strain evidence="2 3">DSM 45876</strain>
    </source>
</reference>
<evidence type="ECO:0000313" key="2">
    <source>
        <dbReference type="EMBL" id="NYH40365.1"/>
    </source>
</evidence>
<dbReference type="InterPro" id="IPR010852">
    <property type="entry name" value="ABATE"/>
</dbReference>
<proteinExistence type="predicted"/>
<dbReference type="InterPro" id="IPR023286">
    <property type="entry name" value="ABATE_dom_sf"/>
</dbReference>
<evidence type="ECO:0000313" key="3">
    <source>
        <dbReference type="Proteomes" id="UP000523545"/>
    </source>
</evidence>
<dbReference type="Pfam" id="PF11706">
    <property type="entry name" value="zf-CGNR"/>
    <property type="match status" value="1"/>
</dbReference>
<accession>A0A7Y9WXX7</accession>
<dbReference type="InterPro" id="IPR021005">
    <property type="entry name" value="Znf_CGNR"/>
</dbReference>
<protein>
    <submittedName>
        <fullName evidence="2">Putative RNA-binding Zn ribbon-like protein</fullName>
    </submittedName>
</protein>
<keyword evidence="3" id="KW-1185">Reference proteome</keyword>
<comment type="caution">
    <text evidence="2">The sequence shown here is derived from an EMBL/GenBank/DDBJ whole genome shotgun (WGS) entry which is preliminary data.</text>
</comment>
<dbReference type="Proteomes" id="UP000523545">
    <property type="component" value="Unassembled WGS sequence"/>
</dbReference>
<evidence type="ECO:0000259" key="1">
    <source>
        <dbReference type="Pfam" id="PF11706"/>
    </source>
</evidence>
<feature type="domain" description="Zinc finger CGNR" evidence="1">
    <location>
        <begin position="164"/>
        <end position="205"/>
    </location>
</feature>
<name>A0A7Y9WXX7_9ACTN</name>
<dbReference type="PANTHER" id="PTHR35525">
    <property type="entry name" value="BLL6575 PROTEIN"/>
    <property type="match status" value="1"/>
</dbReference>
<sequence length="213" mass="23045">MMASFDEPDLTSGDALRWRAEPDIGGHEGASTVLPRDAARALVAAAALVNTTGADGVQPDDAALRRIVQILAWDEGPTCGRNDLQTLRSLRPRLRELWQATGDAAANVVNQLLHEFNALPQLVKCGKRGYRLEVAPADAPLATRFAIRTSIAVADLLRQGELRRLSSCAHPECHNVMVDLSKNRSKRYCDGRCGNRAAVAAYRARMSTSVTSG</sequence>
<gene>
    <name evidence="2" type="ORF">HNR22_000092</name>
</gene>
<dbReference type="Pfam" id="PF07336">
    <property type="entry name" value="ABATE"/>
    <property type="match status" value="1"/>
</dbReference>
<dbReference type="EMBL" id="JACCHK010000001">
    <property type="protein sequence ID" value="NYH40365.1"/>
    <property type="molecule type" value="Genomic_DNA"/>
</dbReference>